<keyword evidence="2" id="KW-0813">Transport</keyword>
<dbReference type="PROSITE" id="PS51257">
    <property type="entry name" value="PROKAR_LIPOPROTEIN"/>
    <property type="match status" value="1"/>
</dbReference>
<dbReference type="GO" id="GO:0015144">
    <property type="term" value="F:carbohydrate transmembrane transporter activity"/>
    <property type="evidence" value="ECO:0007669"/>
    <property type="project" value="InterPro"/>
</dbReference>
<comment type="similarity">
    <text evidence="1">Belongs to the bacterial solute-binding protein 1 family.</text>
</comment>
<name>A0A0V8RSD4_9ACTO</name>
<dbReference type="SUPFAM" id="SSF53850">
    <property type="entry name" value="Periplasmic binding protein-like II"/>
    <property type="match status" value="1"/>
</dbReference>
<dbReference type="EMBL" id="LLVT01000002">
    <property type="protein sequence ID" value="KSW11029.1"/>
    <property type="molecule type" value="Genomic_DNA"/>
</dbReference>
<keyword evidence="4 5" id="KW-0732">Signal</keyword>
<comment type="caution">
    <text evidence="6">The sequence shown here is derived from an EMBL/GenBank/DDBJ whole genome shotgun (WGS) entry which is preliminary data.</text>
</comment>
<dbReference type="PANTHER" id="PTHR30061">
    <property type="entry name" value="MALTOSE-BINDING PERIPLASMIC PROTEIN"/>
    <property type="match status" value="1"/>
</dbReference>
<evidence type="ECO:0000256" key="2">
    <source>
        <dbReference type="ARBA" id="ARBA00022448"/>
    </source>
</evidence>
<dbReference type="GO" id="GO:0055052">
    <property type="term" value="C:ATP-binding cassette (ABC) transporter complex, substrate-binding subunit-containing"/>
    <property type="evidence" value="ECO:0007669"/>
    <property type="project" value="TreeGrafter"/>
</dbReference>
<dbReference type="InterPro" id="IPR006059">
    <property type="entry name" value="SBP"/>
</dbReference>
<evidence type="ECO:0000256" key="4">
    <source>
        <dbReference type="ARBA" id="ARBA00022729"/>
    </source>
</evidence>
<dbReference type="GO" id="GO:1901982">
    <property type="term" value="F:maltose binding"/>
    <property type="evidence" value="ECO:0007669"/>
    <property type="project" value="TreeGrafter"/>
</dbReference>
<evidence type="ECO:0000256" key="5">
    <source>
        <dbReference type="SAM" id="SignalP"/>
    </source>
</evidence>
<feature type="chain" id="PRO_5039470561" evidence="5">
    <location>
        <begin position="19"/>
        <end position="408"/>
    </location>
</feature>
<proteinExistence type="inferred from homology"/>
<dbReference type="RefSeq" id="WP_060566726.1">
    <property type="nucleotide sequence ID" value="NZ_CP040006.1"/>
</dbReference>
<dbReference type="PANTHER" id="PTHR30061:SF50">
    <property type="entry name" value="MALTOSE_MALTODEXTRIN-BINDING PERIPLASMIC PROTEIN"/>
    <property type="match status" value="1"/>
</dbReference>
<evidence type="ECO:0000313" key="6">
    <source>
        <dbReference type="EMBL" id="KSW11029.1"/>
    </source>
</evidence>
<dbReference type="Gene3D" id="3.40.190.10">
    <property type="entry name" value="Periplasmic binding protein-like II"/>
    <property type="match status" value="2"/>
</dbReference>
<protein>
    <submittedName>
        <fullName evidence="6">ABC transporter substrate-binding protein</fullName>
    </submittedName>
</protein>
<evidence type="ECO:0000256" key="1">
    <source>
        <dbReference type="ARBA" id="ARBA00008520"/>
    </source>
</evidence>
<keyword evidence="3" id="KW-0762">Sugar transport</keyword>
<dbReference type="PRINTS" id="PR00181">
    <property type="entry name" value="MALTOSEBP"/>
</dbReference>
<evidence type="ECO:0000256" key="3">
    <source>
        <dbReference type="ARBA" id="ARBA00022597"/>
    </source>
</evidence>
<dbReference type="AlphaFoldDB" id="A0A0V8RSD4"/>
<organism evidence="6 7">
    <name type="scientific">Schaalia odontolytica</name>
    <dbReference type="NCBI Taxonomy" id="1660"/>
    <lineage>
        <taxon>Bacteria</taxon>
        <taxon>Bacillati</taxon>
        <taxon>Actinomycetota</taxon>
        <taxon>Actinomycetes</taxon>
        <taxon>Actinomycetales</taxon>
        <taxon>Actinomycetaceae</taxon>
        <taxon>Schaalia</taxon>
    </lineage>
</organism>
<dbReference type="InterPro" id="IPR006060">
    <property type="entry name" value="Maltose/Cyclodextrin-bd"/>
</dbReference>
<dbReference type="Proteomes" id="UP000054686">
    <property type="component" value="Unassembled WGS sequence"/>
</dbReference>
<sequence>MRRGIAALGVLAAATALAACNNGTTSSSTSSDSANTDAVATLTIWADDTRFSQVEDLAEDFTTNTGVKVNVVQKSESDMDTEFTTQVPTGNGPDLIVMAHDKLGALVANGVVAPVDLGEAKSNFADVAVKAVTYNGQTYGVPYAVESVALVRNNALTKDEPKTYDDMIASGKTAGVEYPFIIQMGDKGDPYHFYGFQTSFGAPVFNTNADGEYTSELAMSGSGGTDFANWLKAQADANVFSTSITGDIAKQAFLDGKAAYTVTGPWNVAAFREAGMDVSVLPIPSAGSQAAQPFVGVQMFYQSAKSANPVAAKQFFNYLATPEAQEEMQKLGGRASAMPSVAAKSDDQDIKDFAKVAESGALAPAIPAMGSVWNFWGQTEANIVSGTEAPAEGWATMVTNINNAIASK</sequence>
<dbReference type="Pfam" id="PF13416">
    <property type="entry name" value="SBP_bac_8"/>
    <property type="match status" value="1"/>
</dbReference>
<accession>A0A0V8RSD4</accession>
<evidence type="ECO:0000313" key="7">
    <source>
        <dbReference type="Proteomes" id="UP000054686"/>
    </source>
</evidence>
<gene>
    <name evidence="6" type="ORF">APY09_06045</name>
</gene>
<dbReference type="GO" id="GO:0042956">
    <property type="term" value="P:maltodextrin transmembrane transport"/>
    <property type="evidence" value="ECO:0007669"/>
    <property type="project" value="TreeGrafter"/>
</dbReference>
<dbReference type="GO" id="GO:0015768">
    <property type="term" value="P:maltose transport"/>
    <property type="evidence" value="ECO:0007669"/>
    <property type="project" value="TreeGrafter"/>
</dbReference>
<feature type="signal peptide" evidence="5">
    <location>
        <begin position="1"/>
        <end position="18"/>
    </location>
</feature>
<dbReference type="OrthoDB" id="9766758at2"/>
<reference evidence="6 7" key="1">
    <citation type="submission" date="2015-10" db="EMBL/GenBank/DDBJ databases">
        <title>Draft Genome of Actinomyces odontolyticus subsp. actinosynbacter strain XH001.</title>
        <authorList>
            <person name="Mclean J.S."/>
            <person name="He X."/>
        </authorList>
    </citation>
    <scope>NUCLEOTIDE SEQUENCE [LARGE SCALE GENOMIC DNA]</scope>
    <source>
        <strain evidence="6 7">XH001</strain>
    </source>
</reference>